<dbReference type="Gene3D" id="3.30.300.30">
    <property type="match status" value="1"/>
</dbReference>
<dbReference type="PROSITE" id="PS50297">
    <property type="entry name" value="ANK_REP_REGION"/>
    <property type="match status" value="3"/>
</dbReference>
<feature type="compositionally biased region" description="Polar residues" evidence="2">
    <location>
        <begin position="771"/>
        <end position="780"/>
    </location>
</feature>
<sequence>APLAFSRGDVGVGELVAAWARRAPNSTALEVPGAAPWRAATLSRRVASAATELKALLAEADDVWRGASGGLEPQDGSCVALGVDEGPGRVALELAILAAGSFFLPVDLQYPVSRIRLMLNLAAARILVAPDAWIQGPKARSLRDEGDGDSPALSDALQSVSAEVLLGLASSDSRNSAAAFSTSAKAPQHSWPRAPRNSLAYIQFTSGSTGRPKGVLCEHRHAAWYARSKAAAEGIGPGCRVLVTAAFTFDPCQGDSFCALSAGAMLCVAPRVRLLQDLAAVIRETSTSHVCATPALWRLVDAAPSAVPSLRLLSLGGEAMPEAVIALWASEAVELRNVYGVTEATVYQTWMHMGFGGASSRSCAGRPFPGASVAVRPFQGDEDSANEDSTIGEVCLAGPGIARGYLRQPELTAERFQSEAGVPCYRTGDCGRWRVAADVAGRPARLLDLLGRRDFQVKLNGERIELGEVEGVLSQSPLVSTCVVAVDCSAAVLFAYVVLANGEPELDWVATLALELHCANLLPRAMRPRRFVPLQSMPLTTNGKVDRTALPSLSDWLDETGSSSPASAGAPLANALEAAVALAWSTELGLSAAATGAIGRHANFYQLGGGSVQAVRITRVLRSVLHGGGGGKPRWAEGASNWRDPAGDAALFLPPQRAGDAECHFGLCEGGPFAPCQLLERPLLREYAAFLSSSGVRDTPDLPAAATELDDPVMEQRQQEQQEQQEQHPEEQQPDQLELEPQQEHQQQQQQQQQQQHQQQQEEQQQEELQSAGSMTSGTGPAQLAKALEVAVRGGRTAALRALLKLGASANGGLEARQPGLGPLHWAAAGGRAEAVRVLVAHGARVLAATGAGAVPAHLAAAAGHPEALEALLELGTPARVRDGSRQGLAHFAARAGSQRALRVALEWSAEVDARDKQHRTALHWAALEGDKDIASLLLDARANPNPPVASLAAHRRATRLPRETPLDLALRSSGAGRLELLAILLQAGCEGLEPDARSRAEEMIVDGGSEVALKQPGVEATNAGVSDNNTPDSALADTG</sequence>
<feature type="domain" description="AMP-dependent synthetase/ligase" evidence="3">
    <location>
        <begin position="74"/>
        <end position="406"/>
    </location>
</feature>
<dbReference type="InterPro" id="IPR020845">
    <property type="entry name" value="AMP-binding_CS"/>
</dbReference>
<dbReference type="SUPFAM" id="SSF48403">
    <property type="entry name" value="Ankyrin repeat"/>
    <property type="match status" value="1"/>
</dbReference>
<evidence type="ECO:0000313" key="5">
    <source>
        <dbReference type="EMBL" id="CAE8680981.1"/>
    </source>
</evidence>
<dbReference type="PANTHER" id="PTHR45527:SF1">
    <property type="entry name" value="FATTY ACID SYNTHASE"/>
    <property type="match status" value="1"/>
</dbReference>
<feature type="region of interest" description="Disordered" evidence="2">
    <location>
        <begin position="713"/>
        <end position="781"/>
    </location>
</feature>
<dbReference type="Pfam" id="PF12796">
    <property type="entry name" value="Ank_2"/>
    <property type="match status" value="1"/>
</dbReference>
<evidence type="ECO:0008006" key="7">
    <source>
        <dbReference type="Google" id="ProtNLM"/>
    </source>
</evidence>
<dbReference type="PANTHER" id="PTHR45527">
    <property type="entry name" value="NONRIBOSOMAL PEPTIDE SYNTHETASE"/>
    <property type="match status" value="1"/>
</dbReference>
<evidence type="ECO:0000256" key="1">
    <source>
        <dbReference type="PROSITE-ProRule" id="PRU00023"/>
    </source>
</evidence>
<dbReference type="InterPro" id="IPR000873">
    <property type="entry name" value="AMP-dep_synth/lig_dom"/>
</dbReference>
<organism evidence="5 6">
    <name type="scientific">Polarella glacialis</name>
    <name type="common">Dinoflagellate</name>
    <dbReference type="NCBI Taxonomy" id="89957"/>
    <lineage>
        <taxon>Eukaryota</taxon>
        <taxon>Sar</taxon>
        <taxon>Alveolata</taxon>
        <taxon>Dinophyceae</taxon>
        <taxon>Suessiales</taxon>
        <taxon>Suessiaceae</taxon>
        <taxon>Polarella</taxon>
    </lineage>
</organism>
<dbReference type="InterPro" id="IPR036736">
    <property type="entry name" value="ACP-like_sf"/>
</dbReference>
<feature type="repeat" description="ANK" evidence="1">
    <location>
        <begin position="852"/>
        <end position="884"/>
    </location>
</feature>
<dbReference type="Pfam" id="PF00501">
    <property type="entry name" value="AMP-binding"/>
    <property type="match status" value="1"/>
</dbReference>
<feature type="repeat" description="ANK" evidence="1">
    <location>
        <begin position="819"/>
        <end position="851"/>
    </location>
</feature>
<feature type="domain" description="AMP-binding enzyme C-terminal" evidence="4">
    <location>
        <begin position="468"/>
        <end position="544"/>
    </location>
</feature>
<dbReference type="AlphaFoldDB" id="A0A813JQK0"/>
<dbReference type="Gene3D" id="1.10.1200.10">
    <property type="entry name" value="ACP-like"/>
    <property type="match status" value="1"/>
</dbReference>
<feature type="repeat" description="ANK" evidence="1">
    <location>
        <begin position="918"/>
        <end position="946"/>
    </location>
</feature>
<dbReference type="SUPFAM" id="SSF56801">
    <property type="entry name" value="Acetyl-CoA synthetase-like"/>
    <property type="match status" value="1"/>
</dbReference>
<feature type="non-terminal residue" evidence="5">
    <location>
        <position position="1"/>
    </location>
</feature>
<feature type="compositionally biased region" description="Polar residues" evidence="2">
    <location>
        <begin position="1024"/>
        <end position="1033"/>
    </location>
</feature>
<dbReference type="GO" id="GO:0031177">
    <property type="term" value="F:phosphopantetheine binding"/>
    <property type="evidence" value="ECO:0007669"/>
    <property type="project" value="TreeGrafter"/>
</dbReference>
<feature type="region of interest" description="Disordered" evidence="2">
    <location>
        <begin position="1018"/>
        <end position="1040"/>
    </location>
</feature>
<proteinExistence type="predicted"/>
<dbReference type="InterPro" id="IPR025110">
    <property type="entry name" value="AMP-bd_C"/>
</dbReference>
<dbReference type="SUPFAM" id="SSF47336">
    <property type="entry name" value="ACP-like"/>
    <property type="match status" value="1"/>
</dbReference>
<dbReference type="Gene3D" id="1.25.40.20">
    <property type="entry name" value="Ankyrin repeat-containing domain"/>
    <property type="match status" value="2"/>
</dbReference>
<accession>A0A813JQK0</accession>
<dbReference type="SMART" id="SM00248">
    <property type="entry name" value="ANK"/>
    <property type="match status" value="5"/>
</dbReference>
<comment type="caution">
    <text evidence="5">The sequence shown here is derived from an EMBL/GenBank/DDBJ whole genome shotgun (WGS) entry which is preliminary data.</text>
</comment>
<dbReference type="GO" id="GO:0044550">
    <property type="term" value="P:secondary metabolite biosynthetic process"/>
    <property type="evidence" value="ECO:0007669"/>
    <property type="project" value="TreeGrafter"/>
</dbReference>
<dbReference type="InterPro" id="IPR045851">
    <property type="entry name" value="AMP-bd_C_sf"/>
</dbReference>
<dbReference type="InterPro" id="IPR042099">
    <property type="entry name" value="ANL_N_sf"/>
</dbReference>
<dbReference type="InterPro" id="IPR002110">
    <property type="entry name" value="Ankyrin_rpt"/>
</dbReference>
<reference evidence="5" key="1">
    <citation type="submission" date="2021-02" db="EMBL/GenBank/DDBJ databases">
        <authorList>
            <person name="Dougan E. K."/>
            <person name="Rhodes N."/>
            <person name="Thang M."/>
            <person name="Chan C."/>
        </authorList>
    </citation>
    <scope>NUCLEOTIDE SEQUENCE</scope>
</reference>
<dbReference type="PROSITE" id="PS50088">
    <property type="entry name" value="ANK_REPEAT"/>
    <property type="match status" value="3"/>
</dbReference>
<name>A0A813JQK0_POLGL</name>
<gene>
    <name evidence="5" type="ORF">PGLA2088_LOCUS22214</name>
</gene>
<dbReference type="GO" id="GO:0043041">
    <property type="term" value="P:amino acid activation for nonribosomal peptide biosynthetic process"/>
    <property type="evidence" value="ECO:0007669"/>
    <property type="project" value="TreeGrafter"/>
</dbReference>
<dbReference type="Pfam" id="PF13193">
    <property type="entry name" value="AMP-binding_C"/>
    <property type="match status" value="1"/>
</dbReference>
<evidence type="ECO:0000259" key="4">
    <source>
        <dbReference type="Pfam" id="PF13193"/>
    </source>
</evidence>
<evidence type="ECO:0000259" key="3">
    <source>
        <dbReference type="Pfam" id="PF00501"/>
    </source>
</evidence>
<feature type="non-terminal residue" evidence="5">
    <location>
        <position position="1040"/>
    </location>
</feature>
<dbReference type="Pfam" id="PF00023">
    <property type="entry name" value="Ank"/>
    <property type="match status" value="1"/>
</dbReference>
<feature type="compositionally biased region" description="Basic and acidic residues" evidence="2">
    <location>
        <begin position="717"/>
        <end position="731"/>
    </location>
</feature>
<protein>
    <recommendedName>
        <fullName evidence="7">AMP-dependent synthetase/ligase domain-containing protein</fullName>
    </recommendedName>
</protein>
<dbReference type="InterPro" id="IPR036770">
    <property type="entry name" value="Ankyrin_rpt-contain_sf"/>
</dbReference>
<dbReference type="Proteomes" id="UP000626109">
    <property type="component" value="Unassembled WGS sequence"/>
</dbReference>
<keyword evidence="1" id="KW-0040">ANK repeat</keyword>
<evidence type="ECO:0000313" key="6">
    <source>
        <dbReference type="Proteomes" id="UP000626109"/>
    </source>
</evidence>
<evidence type="ECO:0000256" key="2">
    <source>
        <dbReference type="SAM" id="MobiDB-lite"/>
    </source>
</evidence>
<dbReference type="Gene3D" id="3.40.50.12780">
    <property type="entry name" value="N-terminal domain of ligase-like"/>
    <property type="match status" value="1"/>
</dbReference>
<dbReference type="EMBL" id="CAJNNW010025915">
    <property type="protein sequence ID" value="CAE8680981.1"/>
    <property type="molecule type" value="Genomic_DNA"/>
</dbReference>
<dbReference type="PROSITE" id="PS00455">
    <property type="entry name" value="AMP_BINDING"/>
    <property type="match status" value="1"/>
</dbReference>
<dbReference type="GO" id="GO:0005737">
    <property type="term" value="C:cytoplasm"/>
    <property type="evidence" value="ECO:0007669"/>
    <property type="project" value="TreeGrafter"/>
</dbReference>
<feature type="compositionally biased region" description="Low complexity" evidence="2">
    <location>
        <begin position="734"/>
        <end position="770"/>
    </location>
</feature>